<dbReference type="InterPro" id="IPR023074">
    <property type="entry name" value="HMG_CoA_Rdtase_cat_sf"/>
</dbReference>
<dbReference type="InterPro" id="IPR009023">
    <property type="entry name" value="HMG_CoA_Rdtase_NAD(P)-bd_sf"/>
</dbReference>
<dbReference type="InterPro" id="IPR023076">
    <property type="entry name" value="HMG_CoA_Rdtase_CS"/>
</dbReference>
<dbReference type="GO" id="GO:0004420">
    <property type="term" value="F:hydroxymethylglutaryl-CoA reductase (NADPH) activity"/>
    <property type="evidence" value="ECO:0007669"/>
    <property type="project" value="InterPro"/>
</dbReference>
<evidence type="ECO:0000313" key="3">
    <source>
        <dbReference type="EMBL" id="ALG05300.2"/>
    </source>
</evidence>
<dbReference type="PRINTS" id="PR00071">
    <property type="entry name" value="HMGCOARDTASE"/>
</dbReference>
<dbReference type="Gene3D" id="3.30.70.420">
    <property type="entry name" value="Hydroxymethylglutaryl-CoA reductase, class I/II, NAD/NADP-binding domain"/>
    <property type="match status" value="1"/>
</dbReference>
<dbReference type="PROSITE" id="PS00318">
    <property type="entry name" value="HMG_COA_REDUCTASE_2"/>
    <property type="match status" value="1"/>
</dbReference>
<dbReference type="PROSITE" id="PS50065">
    <property type="entry name" value="HMG_COA_REDUCTASE_4"/>
    <property type="match status" value="1"/>
</dbReference>
<evidence type="ECO:0000256" key="1">
    <source>
        <dbReference type="ARBA" id="ARBA00007661"/>
    </source>
</evidence>
<dbReference type="GO" id="GO:0015936">
    <property type="term" value="P:coenzyme A metabolic process"/>
    <property type="evidence" value="ECO:0007669"/>
    <property type="project" value="InterPro"/>
</dbReference>
<dbReference type="EMBL" id="KT342857">
    <property type="protein sequence ID" value="ALG05300.2"/>
    <property type="molecule type" value="Genomic_DNA"/>
</dbReference>
<dbReference type="PANTHER" id="PTHR10572:SF24">
    <property type="entry name" value="3-HYDROXY-3-METHYLGLUTARYL-COENZYME A REDUCTASE"/>
    <property type="match status" value="1"/>
</dbReference>
<accession>A0A0N9HTT7</accession>
<proteinExistence type="inferred from homology"/>
<evidence type="ECO:0000256" key="2">
    <source>
        <dbReference type="ARBA" id="ARBA00023002"/>
    </source>
</evidence>
<dbReference type="SUPFAM" id="SSF56542">
    <property type="entry name" value="Substrate-binding domain of HMG-CoA reductase"/>
    <property type="match status" value="1"/>
</dbReference>
<dbReference type="PANTHER" id="PTHR10572">
    <property type="entry name" value="3-HYDROXY-3-METHYLGLUTARYL-COENZYME A REDUCTASE"/>
    <property type="match status" value="1"/>
</dbReference>
<sequence>MCESIRRMRWPRRNDARSIEQRREAMGIADGLVTSVDLEPFAGAAESLVGVAVIPVSAAPVEIELGSYVLTDDGALDETGRTTETVHVPLAHTEGGLTASMTRGALAAGTIRTYVLHDGITRASCFVCANAGDAVALARWIDAEVPAMRTWLESSNDPSLSTRAKLRGVKTHVVGPMCHVLWQWTTGDAVGPNMMTRNSYALNMGYVMERAPHKPERAVLEANMGGDKKPSAEYFQSGHGKTVLAEAFLSDEQIRRVLRTTAADLEALSWAGTHGAVASGMQSVAFTPASAIAAIYAATGQDIGMVGTSSMAHGTGRRVDGGLQATIRFGGLEVGTVGGGTTLPSARDWLASIDCAGPGKVYRFAQIVAAAALCLEISASAAMATAGSENFFKAHHERGGLR</sequence>
<dbReference type="Gene3D" id="3.90.770.10">
    <property type="entry name" value="3-hydroxy-3-methylglutaryl-coenzyme A Reductase, Chain A, domain 2"/>
    <property type="match status" value="1"/>
</dbReference>
<keyword evidence="2" id="KW-0560">Oxidoreductase</keyword>
<dbReference type="SUPFAM" id="SSF55035">
    <property type="entry name" value="NAD-binding domain of HMG-CoA reductase"/>
    <property type="match status" value="1"/>
</dbReference>
<dbReference type="Pfam" id="PF00368">
    <property type="entry name" value="HMG-CoA_red"/>
    <property type="match status" value="1"/>
</dbReference>
<dbReference type="InterPro" id="IPR002202">
    <property type="entry name" value="HMG_CoA_Rdtase"/>
</dbReference>
<gene>
    <name evidence="3" type="primary">hMG1</name>
    <name evidence="3" type="ORF">5G12_041</name>
</gene>
<comment type="similarity">
    <text evidence="1">Belongs to the HMG-CoA reductase family.</text>
</comment>
<organism evidence="3">
    <name type="scientific">uncultured bacterium 5G12</name>
    <dbReference type="NCBI Taxonomy" id="1701325"/>
    <lineage>
        <taxon>Bacteria</taxon>
        <taxon>environmental samples</taxon>
    </lineage>
</organism>
<name>A0A0N9HTT7_9BACT</name>
<dbReference type="AlphaFoldDB" id="A0A0N9HTT7"/>
<reference evidence="3" key="1">
    <citation type="submission" date="2016-04" db="EMBL/GenBank/DDBJ databases">
        <title>Exploring the genomic information of specific uncultured soil bacteria through a new metagenomic library-based strategy.</title>
        <authorList>
            <person name="Liu Y."/>
            <person name="Zhang R."/>
        </authorList>
    </citation>
    <scope>NUCLEOTIDE SEQUENCE</scope>
</reference>
<dbReference type="InterPro" id="IPR009029">
    <property type="entry name" value="HMG_CoA_Rdtase_sub-bd_dom_sf"/>
</dbReference>
<protein>
    <submittedName>
        <fullName evidence="3">Hydroxymethylglutaryl-CoA reductase (NADPH)</fullName>
    </submittedName>
</protein>